<name>A0A6B3NIX1_9CYAN</name>
<feature type="domain" description="Putative restriction endonuclease" evidence="1">
    <location>
        <begin position="3"/>
        <end position="85"/>
    </location>
</feature>
<dbReference type="InterPro" id="IPR012296">
    <property type="entry name" value="Nuclease_put_TT1808"/>
</dbReference>
<organism evidence="2">
    <name type="scientific">Symploca sp. SIO1C4</name>
    <dbReference type="NCBI Taxonomy" id="2607765"/>
    <lineage>
        <taxon>Bacteria</taxon>
        <taxon>Bacillati</taxon>
        <taxon>Cyanobacteriota</taxon>
        <taxon>Cyanophyceae</taxon>
        <taxon>Coleofasciculales</taxon>
        <taxon>Coleofasciculaceae</taxon>
        <taxon>Symploca</taxon>
    </lineage>
</organism>
<sequence>MLPLLLVAEVVSPYRNHNDENYQRDYIDKGKQYQQRGISEYWIIDPQEQKVAVFLLVDGIYQATEFRGNQQIVSGTFPELKVTVARVLLAS</sequence>
<dbReference type="SUPFAM" id="SSF52980">
    <property type="entry name" value="Restriction endonuclease-like"/>
    <property type="match status" value="1"/>
</dbReference>
<reference evidence="2" key="1">
    <citation type="submission" date="2019-11" db="EMBL/GenBank/DDBJ databases">
        <title>Genomic insights into an expanded diversity of filamentous marine cyanobacteria reveals the extraordinary biosynthetic potential of Moorea and Okeania.</title>
        <authorList>
            <person name="Ferreira Leao T."/>
            <person name="Wang M."/>
            <person name="Moss N."/>
            <person name="Da Silva R."/>
            <person name="Sanders J."/>
            <person name="Nurk S."/>
            <person name="Gurevich A."/>
            <person name="Humphrey G."/>
            <person name="Reher R."/>
            <person name="Zhu Q."/>
            <person name="Belda-Ferre P."/>
            <person name="Glukhov E."/>
            <person name="Rex R."/>
            <person name="Dorrestein P.C."/>
            <person name="Knight R."/>
            <person name="Pevzner P."/>
            <person name="Gerwick W.H."/>
            <person name="Gerwick L."/>
        </authorList>
    </citation>
    <scope>NUCLEOTIDE SEQUENCE</scope>
    <source>
        <strain evidence="2">SIO1C4</strain>
    </source>
</reference>
<keyword evidence="2" id="KW-0378">Hydrolase</keyword>
<dbReference type="Pfam" id="PF05685">
    <property type="entry name" value="Uma2"/>
    <property type="match status" value="1"/>
</dbReference>
<accession>A0A6B3NIX1</accession>
<evidence type="ECO:0000313" key="2">
    <source>
        <dbReference type="EMBL" id="NER31653.1"/>
    </source>
</evidence>
<dbReference type="AlphaFoldDB" id="A0A6B3NIX1"/>
<proteinExistence type="predicted"/>
<evidence type="ECO:0000259" key="1">
    <source>
        <dbReference type="Pfam" id="PF05685"/>
    </source>
</evidence>
<protein>
    <submittedName>
        <fullName evidence="2">Uma2 family endonuclease</fullName>
    </submittedName>
</protein>
<keyword evidence="2" id="KW-0255">Endonuclease</keyword>
<comment type="caution">
    <text evidence="2">The sequence shown here is derived from an EMBL/GenBank/DDBJ whole genome shotgun (WGS) entry which is preliminary data.</text>
</comment>
<dbReference type="Gene3D" id="3.90.1570.10">
    <property type="entry name" value="tt1808, chain A"/>
    <property type="match status" value="1"/>
</dbReference>
<dbReference type="CDD" id="cd06260">
    <property type="entry name" value="DUF820-like"/>
    <property type="match status" value="1"/>
</dbReference>
<dbReference type="InterPro" id="IPR011335">
    <property type="entry name" value="Restrct_endonuc-II-like"/>
</dbReference>
<dbReference type="PANTHER" id="PTHR34107">
    <property type="entry name" value="SLL0198 PROTEIN-RELATED"/>
    <property type="match status" value="1"/>
</dbReference>
<dbReference type="EMBL" id="JAAHFQ010000891">
    <property type="protein sequence ID" value="NER31653.1"/>
    <property type="molecule type" value="Genomic_DNA"/>
</dbReference>
<dbReference type="InterPro" id="IPR008538">
    <property type="entry name" value="Uma2"/>
</dbReference>
<dbReference type="GO" id="GO:0004519">
    <property type="term" value="F:endonuclease activity"/>
    <property type="evidence" value="ECO:0007669"/>
    <property type="project" value="UniProtKB-KW"/>
</dbReference>
<gene>
    <name evidence="2" type="ORF">F6J89_29595</name>
</gene>
<keyword evidence="2" id="KW-0540">Nuclease</keyword>
<dbReference type="PANTHER" id="PTHR34107:SF2">
    <property type="entry name" value="SLL0888 PROTEIN"/>
    <property type="match status" value="1"/>
</dbReference>